<dbReference type="PANTHER" id="PTHR11108:SF4">
    <property type="entry name" value="FERROCHELATASE-1, CHLOROPLASTIC_MITOCHONDRIAL"/>
    <property type="match status" value="1"/>
</dbReference>
<proteinExistence type="inferred from homology"/>
<gene>
    <name evidence="2" type="ORF">VNO80_17952</name>
</gene>
<protein>
    <submittedName>
        <fullName evidence="2">Uncharacterized protein</fullName>
    </submittedName>
</protein>
<comment type="similarity">
    <text evidence="1">Belongs to the ferrochelatase family.</text>
</comment>
<dbReference type="AlphaFoldDB" id="A0AAN9MCX1"/>
<dbReference type="Pfam" id="PF00762">
    <property type="entry name" value="Ferrochelatase"/>
    <property type="match status" value="1"/>
</dbReference>
<evidence type="ECO:0000313" key="3">
    <source>
        <dbReference type="Proteomes" id="UP001374584"/>
    </source>
</evidence>
<organism evidence="2 3">
    <name type="scientific">Phaseolus coccineus</name>
    <name type="common">Scarlet runner bean</name>
    <name type="synonym">Phaseolus multiflorus</name>
    <dbReference type="NCBI Taxonomy" id="3886"/>
    <lineage>
        <taxon>Eukaryota</taxon>
        <taxon>Viridiplantae</taxon>
        <taxon>Streptophyta</taxon>
        <taxon>Embryophyta</taxon>
        <taxon>Tracheophyta</taxon>
        <taxon>Spermatophyta</taxon>
        <taxon>Magnoliopsida</taxon>
        <taxon>eudicotyledons</taxon>
        <taxon>Gunneridae</taxon>
        <taxon>Pentapetalae</taxon>
        <taxon>rosids</taxon>
        <taxon>fabids</taxon>
        <taxon>Fabales</taxon>
        <taxon>Fabaceae</taxon>
        <taxon>Papilionoideae</taxon>
        <taxon>50 kb inversion clade</taxon>
        <taxon>NPAAA clade</taxon>
        <taxon>indigoferoid/millettioid clade</taxon>
        <taxon>Phaseoleae</taxon>
        <taxon>Phaseolus</taxon>
    </lineage>
</organism>
<sequence>MLWLSLSNSALVTLCRRNLVGPASHSVEISAYDVAALESRRTRDIDISFVPQGQIKRDGITKLLLWYYPFIPSFLYPQHGQAFVFSGMYSDDYLSRVPVSIRNFGINEKWLKPCTDEVLVELGQKGVRSPLTVPVSFVSEHIETPEEIDMGSTRHWVLKWASRIGQVYLPLVLPLPSLQIW</sequence>
<accession>A0AAN9MCX1</accession>
<keyword evidence="3" id="KW-1185">Reference proteome</keyword>
<name>A0AAN9MCX1_PHACN</name>
<comment type="caution">
    <text evidence="2">The sequence shown here is derived from an EMBL/GenBank/DDBJ whole genome shotgun (WGS) entry which is preliminary data.</text>
</comment>
<evidence type="ECO:0000313" key="2">
    <source>
        <dbReference type="EMBL" id="KAK7352530.1"/>
    </source>
</evidence>
<dbReference type="GO" id="GO:0006783">
    <property type="term" value="P:heme biosynthetic process"/>
    <property type="evidence" value="ECO:0007669"/>
    <property type="project" value="InterPro"/>
</dbReference>
<evidence type="ECO:0000256" key="1">
    <source>
        <dbReference type="RuleBase" id="RU004185"/>
    </source>
</evidence>
<dbReference type="Proteomes" id="UP001374584">
    <property type="component" value="Unassembled WGS sequence"/>
</dbReference>
<dbReference type="EMBL" id="JAYMYR010000007">
    <property type="protein sequence ID" value="KAK7352530.1"/>
    <property type="molecule type" value="Genomic_DNA"/>
</dbReference>
<reference evidence="2 3" key="1">
    <citation type="submission" date="2024-01" db="EMBL/GenBank/DDBJ databases">
        <title>The genomes of 5 underutilized Papilionoideae crops provide insights into root nodulation and disease resistanc.</title>
        <authorList>
            <person name="Jiang F."/>
        </authorList>
    </citation>
    <scope>NUCLEOTIDE SEQUENCE [LARGE SCALE GENOMIC DNA]</scope>
    <source>
        <strain evidence="2">JINMINGXINNONG_FW02</strain>
        <tissue evidence="2">Leaves</tissue>
    </source>
</reference>
<dbReference type="GO" id="GO:0005739">
    <property type="term" value="C:mitochondrion"/>
    <property type="evidence" value="ECO:0007669"/>
    <property type="project" value="TreeGrafter"/>
</dbReference>
<dbReference type="PANTHER" id="PTHR11108">
    <property type="entry name" value="FERROCHELATASE"/>
    <property type="match status" value="1"/>
</dbReference>
<dbReference type="SUPFAM" id="SSF53800">
    <property type="entry name" value="Chelatase"/>
    <property type="match status" value="1"/>
</dbReference>
<dbReference type="GO" id="GO:0004325">
    <property type="term" value="F:ferrochelatase activity"/>
    <property type="evidence" value="ECO:0007669"/>
    <property type="project" value="InterPro"/>
</dbReference>
<dbReference type="Gene3D" id="3.40.50.1400">
    <property type="match status" value="1"/>
</dbReference>
<dbReference type="InterPro" id="IPR001015">
    <property type="entry name" value="Ferrochelatase"/>
</dbReference>